<dbReference type="Pfam" id="PF02492">
    <property type="entry name" value="cobW"/>
    <property type="match status" value="1"/>
</dbReference>
<dbReference type="EMBL" id="CP022415">
    <property type="protein sequence ID" value="ASM72903.1"/>
    <property type="molecule type" value="Genomic_DNA"/>
</dbReference>
<dbReference type="RefSeq" id="WP_089420750.1">
    <property type="nucleotide sequence ID" value="NZ_CP022415.1"/>
</dbReference>
<evidence type="ECO:0000313" key="5">
    <source>
        <dbReference type="Proteomes" id="UP000199754"/>
    </source>
</evidence>
<dbReference type="InterPro" id="IPR051316">
    <property type="entry name" value="Zinc-reg_GTPase_activator"/>
</dbReference>
<dbReference type="InterPro" id="IPR003495">
    <property type="entry name" value="CobW/HypB/UreG_nucleotide-bd"/>
</dbReference>
<organism evidence="4 5">
    <name type="scientific">Pseudosulfitobacter pseudonitzschiae</name>
    <dbReference type="NCBI Taxonomy" id="1402135"/>
    <lineage>
        <taxon>Bacteria</taxon>
        <taxon>Pseudomonadati</taxon>
        <taxon>Pseudomonadota</taxon>
        <taxon>Alphaproteobacteria</taxon>
        <taxon>Rhodobacterales</taxon>
        <taxon>Roseobacteraceae</taxon>
        <taxon>Pseudosulfitobacter</taxon>
    </lineage>
</organism>
<dbReference type="OrthoDB" id="9808822at2"/>
<accession>A0A221K1W9</accession>
<sequence length="284" mass="29956">MNRLPLTVIGGYLGAGKTTLINRLLAEDHGQRVLVMVNDFGAINIDAALIARQSEGMVELSNGCVCCTMGGDLFMAIGDVLDRNPRPDHLVIEASGVADPAAIAQVALAEPDLSYGGVAVVVDALAYDNLMHDPQIGAQLRAQVDVADALLVTKGNVPDSLGPRDVPVIELSAIEAVAPLLLGAPLGEGPRTVGQVHPDYVAWQYRGGVQLDRTALIKKLDARPKGLMRVKGFVMAPDGRSFEVHCVGGQHSLKPAQGVTETLLVAIGLKGRVVRAEIAAWWNA</sequence>
<proteinExistence type="predicted"/>
<protein>
    <submittedName>
        <fullName evidence="4">Putative metal chaperone YciC</fullName>
    </submittedName>
</protein>
<evidence type="ECO:0000259" key="2">
    <source>
        <dbReference type="Pfam" id="PF02492"/>
    </source>
</evidence>
<dbReference type="AlphaFoldDB" id="A0A221K1W9"/>
<dbReference type="Gene3D" id="3.40.50.300">
    <property type="entry name" value="P-loop containing nucleotide triphosphate hydrolases"/>
    <property type="match status" value="1"/>
</dbReference>
<dbReference type="CDD" id="cd03112">
    <property type="entry name" value="CobW-like"/>
    <property type="match status" value="1"/>
</dbReference>
<name>A0A221K1W9_9RHOB</name>
<evidence type="ECO:0000256" key="1">
    <source>
        <dbReference type="ARBA" id="ARBA00045658"/>
    </source>
</evidence>
<gene>
    <name evidence="4" type="primary">yciC</name>
    <name evidence="4" type="ORF">SULPSESMR1_02101</name>
</gene>
<dbReference type="PANTHER" id="PTHR13748:SF62">
    <property type="entry name" value="COBW DOMAIN-CONTAINING PROTEIN"/>
    <property type="match status" value="1"/>
</dbReference>
<dbReference type="Proteomes" id="UP000199754">
    <property type="component" value="Chromosome"/>
</dbReference>
<dbReference type="GO" id="GO:0005737">
    <property type="term" value="C:cytoplasm"/>
    <property type="evidence" value="ECO:0007669"/>
    <property type="project" value="TreeGrafter"/>
</dbReference>
<reference evidence="4 5" key="1">
    <citation type="submission" date="2017-07" db="EMBL/GenBank/DDBJ databases">
        <title>Genome Sequence of Sulfitobacter pseudonitzschiae Strain SMR1 Isolated from a culture of the Diatom Skeletonema marinoi.</title>
        <authorList>
            <person name="Topel M."/>
            <person name="Pinder M.I.M."/>
            <person name="Johansson O.N."/>
            <person name="Kourtchenko O."/>
            <person name="Godhe A."/>
            <person name="Clarke A.K."/>
        </authorList>
    </citation>
    <scope>NUCLEOTIDE SEQUENCE [LARGE SCALE GENOMIC DNA]</scope>
    <source>
        <strain evidence="4 5">SMR1</strain>
    </source>
</reference>
<comment type="function">
    <text evidence="1">Zinc chaperone that directly transfers zinc cofactor to target proteins, thereby activating them. Zinc is transferred from the CXCC motif in the GTPase domain to the zinc binding site in target proteins in a process requiring GTP hydrolysis.</text>
</comment>
<evidence type="ECO:0000313" key="4">
    <source>
        <dbReference type="EMBL" id="ASM72903.1"/>
    </source>
</evidence>
<dbReference type="PANTHER" id="PTHR13748">
    <property type="entry name" value="COBW-RELATED"/>
    <property type="match status" value="1"/>
</dbReference>
<keyword evidence="5" id="KW-1185">Reference proteome</keyword>
<dbReference type="InterPro" id="IPR011629">
    <property type="entry name" value="CobW-like_C"/>
</dbReference>
<dbReference type="InterPro" id="IPR027417">
    <property type="entry name" value="P-loop_NTPase"/>
</dbReference>
<feature type="domain" description="CobW/HypB/UreG nucleotide-binding" evidence="2">
    <location>
        <begin position="5"/>
        <end position="156"/>
    </location>
</feature>
<dbReference type="SUPFAM" id="SSF52540">
    <property type="entry name" value="P-loop containing nucleoside triphosphate hydrolases"/>
    <property type="match status" value="1"/>
</dbReference>
<feature type="domain" description="CobW C-terminal" evidence="3">
    <location>
        <begin position="202"/>
        <end position="269"/>
    </location>
</feature>
<dbReference type="Pfam" id="PF07683">
    <property type="entry name" value="CobW_C"/>
    <property type="match status" value="1"/>
</dbReference>
<dbReference type="KEGG" id="spse:SULPSESMR1_02101"/>
<evidence type="ECO:0000259" key="3">
    <source>
        <dbReference type="Pfam" id="PF07683"/>
    </source>
</evidence>